<proteinExistence type="predicted"/>
<dbReference type="EMBL" id="BGPR01000408">
    <property type="protein sequence ID" value="GBM18663.1"/>
    <property type="molecule type" value="Genomic_DNA"/>
</dbReference>
<gene>
    <name evidence="1" type="ORF">AVEN_164779_1</name>
</gene>
<evidence type="ECO:0000313" key="2">
    <source>
        <dbReference type="Proteomes" id="UP000499080"/>
    </source>
</evidence>
<organism evidence="1 2">
    <name type="scientific">Araneus ventricosus</name>
    <name type="common">Orbweaver spider</name>
    <name type="synonym">Epeira ventricosa</name>
    <dbReference type="NCBI Taxonomy" id="182803"/>
    <lineage>
        <taxon>Eukaryota</taxon>
        <taxon>Metazoa</taxon>
        <taxon>Ecdysozoa</taxon>
        <taxon>Arthropoda</taxon>
        <taxon>Chelicerata</taxon>
        <taxon>Arachnida</taxon>
        <taxon>Araneae</taxon>
        <taxon>Araneomorphae</taxon>
        <taxon>Entelegynae</taxon>
        <taxon>Araneoidea</taxon>
        <taxon>Araneidae</taxon>
        <taxon>Araneus</taxon>
    </lineage>
</organism>
<dbReference type="Proteomes" id="UP000499080">
    <property type="component" value="Unassembled WGS sequence"/>
</dbReference>
<sequence>MKNTDRNLTLFPTCKIRKLFVEEVVFNKFFIFFLELLTSTLECAGSEEYDDDPDNFEFSVNIAPTYPL</sequence>
<evidence type="ECO:0000313" key="1">
    <source>
        <dbReference type="EMBL" id="GBM18663.1"/>
    </source>
</evidence>
<dbReference type="AlphaFoldDB" id="A0A4Y2DP95"/>
<protein>
    <submittedName>
        <fullName evidence="1">Uncharacterized protein</fullName>
    </submittedName>
</protein>
<accession>A0A4Y2DP95</accession>
<comment type="caution">
    <text evidence="1">The sequence shown here is derived from an EMBL/GenBank/DDBJ whole genome shotgun (WGS) entry which is preliminary data.</text>
</comment>
<name>A0A4Y2DP95_ARAVE</name>
<keyword evidence="2" id="KW-1185">Reference proteome</keyword>
<reference evidence="1 2" key="1">
    <citation type="journal article" date="2019" name="Sci. Rep.">
        <title>Orb-weaving spider Araneus ventricosus genome elucidates the spidroin gene catalogue.</title>
        <authorList>
            <person name="Kono N."/>
            <person name="Nakamura H."/>
            <person name="Ohtoshi R."/>
            <person name="Moran D.A.P."/>
            <person name="Shinohara A."/>
            <person name="Yoshida Y."/>
            <person name="Fujiwara M."/>
            <person name="Mori M."/>
            <person name="Tomita M."/>
            <person name="Arakawa K."/>
        </authorList>
    </citation>
    <scope>NUCLEOTIDE SEQUENCE [LARGE SCALE GENOMIC DNA]</scope>
</reference>